<evidence type="ECO:0000256" key="8">
    <source>
        <dbReference type="RuleBase" id="RU004473"/>
    </source>
</evidence>
<dbReference type="AlphaFoldDB" id="A0A841ZSB5"/>
<comment type="cofactor">
    <cofactor evidence="2 8">
        <name>NAD(+)</name>
        <dbReference type="ChEBI" id="CHEBI:57540"/>
    </cofactor>
</comment>
<evidence type="ECO:0000256" key="5">
    <source>
        <dbReference type="ARBA" id="ARBA00016977"/>
    </source>
</evidence>
<keyword evidence="6" id="KW-0520">NAD</keyword>
<evidence type="ECO:0000256" key="2">
    <source>
        <dbReference type="ARBA" id="ARBA00001911"/>
    </source>
</evidence>
<dbReference type="GO" id="GO:0008460">
    <property type="term" value="F:dTDP-glucose 4,6-dehydratase activity"/>
    <property type="evidence" value="ECO:0007669"/>
    <property type="project" value="UniProtKB-EC"/>
</dbReference>
<evidence type="ECO:0000256" key="4">
    <source>
        <dbReference type="ARBA" id="ARBA00011990"/>
    </source>
</evidence>
<name>A0A841ZSB5_9LIST</name>
<evidence type="ECO:0000313" key="10">
    <source>
        <dbReference type="EMBL" id="MBC1521501.1"/>
    </source>
</evidence>
<keyword evidence="7 8" id="KW-0456">Lyase</keyword>
<reference evidence="10 11" key="1">
    <citation type="submission" date="2020-03" db="EMBL/GenBank/DDBJ databases">
        <title>Soil Listeria distribution.</title>
        <authorList>
            <person name="Liao J."/>
            <person name="Wiedmann M."/>
        </authorList>
    </citation>
    <scope>NUCLEOTIDE SEQUENCE [LARGE SCALE GENOMIC DNA]</scope>
    <source>
        <strain evidence="10 11">FSL L7-1507</strain>
    </source>
</reference>
<dbReference type="Gene3D" id="3.40.50.720">
    <property type="entry name" value="NAD(P)-binding Rossmann-like Domain"/>
    <property type="match status" value="1"/>
</dbReference>
<evidence type="ECO:0000256" key="1">
    <source>
        <dbReference type="ARBA" id="ARBA00001539"/>
    </source>
</evidence>
<evidence type="ECO:0000256" key="3">
    <source>
        <dbReference type="ARBA" id="ARBA00008178"/>
    </source>
</evidence>
<sequence>MNNMKILITGGSGFIGSQFLRQHVQSNPDYEFFNLDKLTYASTHINEELHHYPNYQFAEIDLYDATLTTKAIQDFAPDTIIHFAAETHVDRSTYDGRPFLHSNIEGTYNLLTAARDLWKDDLDGKRFHFISTDEIFGSITTGSFDENSPIQPRNIYSASKAAAHHLVLAFQNTYQLPVSISICSNNFGPFQNQEKFIPTIIESALAKKRIPIYGSGSNVRDWIYVEDHCTAIWKIITTPAFEGETFNVSAQNTYTNLEIAHKVLTLLSKKTGENAIDLIEHVEDRLGHDLRYALNPAKLLRQTNWRPHFSLEKGLEKTIDFYMNSTY</sequence>
<dbReference type="SUPFAM" id="SSF51735">
    <property type="entry name" value="NAD(P)-binding Rossmann-fold domains"/>
    <property type="match status" value="1"/>
</dbReference>
<protein>
    <recommendedName>
        <fullName evidence="5 8">dTDP-glucose 4,6-dehydratase</fullName>
        <ecNumber evidence="4 8">4.2.1.46</ecNumber>
    </recommendedName>
</protein>
<proteinExistence type="inferred from homology"/>
<dbReference type="GO" id="GO:0009225">
    <property type="term" value="P:nucleotide-sugar metabolic process"/>
    <property type="evidence" value="ECO:0007669"/>
    <property type="project" value="InterPro"/>
</dbReference>
<evidence type="ECO:0000313" key="11">
    <source>
        <dbReference type="Proteomes" id="UP000559885"/>
    </source>
</evidence>
<dbReference type="EMBL" id="JAARRM010000002">
    <property type="protein sequence ID" value="MBC1521501.1"/>
    <property type="molecule type" value="Genomic_DNA"/>
</dbReference>
<dbReference type="InterPro" id="IPR016040">
    <property type="entry name" value="NAD(P)-bd_dom"/>
</dbReference>
<gene>
    <name evidence="10" type="primary">rfbB</name>
    <name evidence="10" type="ORF">HB912_07560</name>
</gene>
<comment type="similarity">
    <text evidence="3 8">Belongs to the NAD(P)-dependent epimerase/dehydratase family. dTDP-glucose dehydratase subfamily.</text>
</comment>
<dbReference type="InterPro" id="IPR036291">
    <property type="entry name" value="NAD(P)-bd_dom_sf"/>
</dbReference>
<dbReference type="CDD" id="cd05246">
    <property type="entry name" value="dTDP_GD_SDR_e"/>
    <property type="match status" value="1"/>
</dbReference>
<evidence type="ECO:0000256" key="6">
    <source>
        <dbReference type="ARBA" id="ARBA00023027"/>
    </source>
</evidence>
<feature type="domain" description="NAD(P)-binding" evidence="9">
    <location>
        <begin position="7"/>
        <end position="318"/>
    </location>
</feature>
<comment type="caution">
    <text evidence="10">The sequence shown here is derived from an EMBL/GenBank/DDBJ whole genome shotgun (WGS) entry which is preliminary data.</text>
</comment>
<evidence type="ECO:0000259" key="9">
    <source>
        <dbReference type="Pfam" id="PF16363"/>
    </source>
</evidence>
<organism evidence="10 11">
    <name type="scientific">Listeria aquatica</name>
    <dbReference type="NCBI Taxonomy" id="1494960"/>
    <lineage>
        <taxon>Bacteria</taxon>
        <taxon>Bacillati</taxon>
        <taxon>Bacillota</taxon>
        <taxon>Bacilli</taxon>
        <taxon>Bacillales</taxon>
        <taxon>Listeriaceae</taxon>
        <taxon>Listeria</taxon>
    </lineage>
</organism>
<dbReference type="PANTHER" id="PTHR43000">
    <property type="entry name" value="DTDP-D-GLUCOSE 4,6-DEHYDRATASE-RELATED"/>
    <property type="match status" value="1"/>
</dbReference>
<dbReference type="EC" id="4.2.1.46" evidence="4 8"/>
<dbReference type="Proteomes" id="UP000559885">
    <property type="component" value="Unassembled WGS sequence"/>
</dbReference>
<comment type="catalytic activity">
    <reaction evidence="1 8">
        <text>dTDP-alpha-D-glucose = dTDP-4-dehydro-6-deoxy-alpha-D-glucose + H2O</text>
        <dbReference type="Rhea" id="RHEA:17221"/>
        <dbReference type="ChEBI" id="CHEBI:15377"/>
        <dbReference type="ChEBI" id="CHEBI:57477"/>
        <dbReference type="ChEBI" id="CHEBI:57649"/>
        <dbReference type="EC" id="4.2.1.46"/>
    </reaction>
</comment>
<dbReference type="InterPro" id="IPR005888">
    <property type="entry name" value="dTDP_Gluc_deHydtase"/>
</dbReference>
<dbReference type="Pfam" id="PF16363">
    <property type="entry name" value="GDP_Man_Dehyd"/>
    <property type="match status" value="1"/>
</dbReference>
<dbReference type="NCBIfam" id="TIGR01181">
    <property type="entry name" value="dTDP_gluc_dehyt"/>
    <property type="match status" value="1"/>
</dbReference>
<accession>A0A841ZSB5</accession>
<dbReference type="Gene3D" id="3.90.25.10">
    <property type="entry name" value="UDP-galactose 4-epimerase, domain 1"/>
    <property type="match status" value="1"/>
</dbReference>
<evidence type="ECO:0000256" key="7">
    <source>
        <dbReference type="ARBA" id="ARBA00023239"/>
    </source>
</evidence>